<dbReference type="SUPFAM" id="SSF52058">
    <property type="entry name" value="L domain-like"/>
    <property type="match status" value="1"/>
</dbReference>
<evidence type="ECO:0000313" key="2">
    <source>
        <dbReference type="Proteomes" id="UP001153620"/>
    </source>
</evidence>
<reference evidence="1" key="1">
    <citation type="submission" date="2022-01" db="EMBL/GenBank/DDBJ databases">
        <authorList>
            <person name="King R."/>
        </authorList>
    </citation>
    <scope>NUCLEOTIDE SEQUENCE</scope>
</reference>
<gene>
    <name evidence="1" type="ORF">CHIRRI_LOCUS12858</name>
</gene>
<protein>
    <submittedName>
        <fullName evidence="1">Uncharacterized protein</fullName>
    </submittedName>
</protein>
<keyword evidence="2" id="KW-1185">Reference proteome</keyword>
<accession>A0A9N9S493</accession>
<dbReference type="Pfam" id="PF13855">
    <property type="entry name" value="LRR_8"/>
    <property type="match status" value="1"/>
</dbReference>
<name>A0A9N9S493_9DIPT</name>
<dbReference type="Proteomes" id="UP001153620">
    <property type="component" value="Chromosome 4"/>
</dbReference>
<evidence type="ECO:0000313" key="1">
    <source>
        <dbReference type="EMBL" id="CAG9810041.1"/>
    </source>
</evidence>
<dbReference type="Gene3D" id="3.80.10.10">
    <property type="entry name" value="Ribonuclease Inhibitor"/>
    <property type="match status" value="1"/>
</dbReference>
<organism evidence="1 2">
    <name type="scientific">Chironomus riparius</name>
    <dbReference type="NCBI Taxonomy" id="315576"/>
    <lineage>
        <taxon>Eukaryota</taxon>
        <taxon>Metazoa</taxon>
        <taxon>Ecdysozoa</taxon>
        <taxon>Arthropoda</taxon>
        <taxon>Hexapoda</taxon>
        <taxon>Insecta</taxon>
        <taxon>Pterygota</taxon>
        <taxon>Neoptera</taxon>
        <taxon>Endopterygota</taxon>
        <taxon>Diptera</taxon>
        <taxon>Nematocera</taxon>
        <taxon>Chironomoidea</taxon>
        <taxon>Chironomidae</taxon>
        <taxon>Chironominae</taxon>
        <taxon>Chironomus</taxon>
    </lineage>
</organism>
<sequence>MTMKEVTGFSVQNVASHNNVVRLSINNQICHFVPLETDKFFPNLETLRIWSSGLKKLDQNDIKGFEHLRELILPLNDIESLDSNLFEFNKKIKKIDLSRNKLKSVGLALLSTLRTITYINFNLNDCIDDSFKVNIDKFIEKVRTSCPPTIEMLKNDVIFVINENEKLKLSIDAKDAIIKENCDFSKFEEIGNKFEEKTEQEDYYQLHKNDGSDYKVHRYEEIDL</sequence>
<dbReference type="OrthoDB" id="1081807at2759"/>
<reference evidence="1" key="2">
    <citation type="submission" date="2022-10" db="EMBL/GenBank/DDBJ databases">
        <authorList>
            <consortium name="ENA_rothamsted_submissions"/>
            <consortium name="culmorum"/>
            <person name="King R."/>
        </authorList>
    </citation>
    <scope>NUCLEOTIDE SEQUENCE</scope>
</reference>
<dbReference type="EMBL" id="OU895880">
    <property type="protein sequence ID" value="CAG9810041.1"/>
    <property type="molecule type" value="Genomic_DNA"/>
</dbReference>
<dbReference type="InterPro" id="IPR032675">
    <property type="entry name" value="LRR_dom_sf"/>
</dbReference>
<dbReference type="InterPro" id="IPR001611">
    <property type="entry name" value="Leu-rich_rpt"/>
</dbReference>
<dbReference type="AlphaFoldDB" id="A0A9N9S493"/>
<proteinExistence type="predicted"/>